<sequence>MFTIKSLKKFLNLKSKKYPLAESNTKLSSTSLDKAVLNKNHVTYLKQWLDKLNADQLITMTDQNDIIIMPEGINDEAQQFFINQKDIDVYMKTKANAMTEENEEEVISMTDIAQILVQLGYVKEIKGELSFIPQNMIPDSSELTWLISIVHDVQPYPQNYETDVKLFDGENTQTLHIPYEHMTPTSDIRTVATYLYRNGRVRYDVETGLYAYRYIEPNIPLDQKTEPPKRNSQHQLLSRHIRQIYADERKKRVEVEFMRDPNHRLILPANWYDSIRTHNFDRNYIIDTLLTNGGIIDDDSFTFKNYVYSLHDTRKARTVSASIPSTVLRTVNLPNRQKHDLIRRYVDLVIRNDGVSQHKINRLIQLENPTDGRQLYFTPQDSQFIRQKQFQREDVINLLVNNAQIKRDESAHWLYYNNQYIQLPPSLISLSTTSSQNVNNLVYPSYEQRSHSMQEISRPMTTNNYAQRELPDQFHRSVDHMCRNGLVTWDKPAKLILIQFANNQILRIPIDRLRSIIDPHIVSSSSGADGVLPFDSHQLAQWLLKNSEIQ</sequence>
<protein>
    <submittedName>
        <fullName evidence="1">Uncharacterized protein</fullName>
    </submittedName>
</protein>
<reference evidence="1" key="1">
    <citation type="submission" date="2021-02" db="EMBL/GenBank/DDBJ databases">
        <authorList>
            <person name="Nowell W R."/>
        </authorList>
    </citation>
    <scope>NUCLEOTIDE SEQUENCE</scope>
</reference>
<dbReference type="EMBL" id="CAJNON010001852">
    <property type="protein sequence ID" value="CAF1488768.1"/>
    <property type="molecule type" value="Genomic_DNA"/>
</dbReference>
<evidence type="ECO:0000313" key="2">
    <source>
        <dbReference type="Proteomes" id="UP000663891"/>
    </source>
</evidence>
<dbReference type="AlphaFoldDB" id="A0A815SDL4"/>
<dbReference type="OrthoDB" id="10023487at2759"/>
<comment type="caution">
    <text evidence="1">The sequence shown here is derived from an EMBL/GenBank/DDBJ whole genome shotgun (WGS) entry which is preliminary data.</text>
</comment>
<accession>A0A815SDL4</accession>
<proteinExistence type="predicted"/>
<evidence type="ECO:0000313" key="1">
    <source>
        <dbReference type="EMBL" id="CAF1488768.1"/>
    </source>
</evidence>
<name>A0A815SDL4_9BILA</name>
<organism evidence="1 2">
    <name type="scientific">Adineta steineri</name>
    <dbReference type="NCBI Taxonomy" id="433720"/>
    <lineage>
        <taxon>Eukaryota</taxon>
        <taxon>Metazoa</taxon>
        <taxon>Spiralia</taxon>
        <taxon>Gnathifera</taxon>
        <taxon>Rotifera</taxon>
        <taxon>Eurotatoria</taxon>
        <taxon>Bdelloidea</taxon>
        <taxon>Adinetida</taxon>
        <taxon>Adinetidae</taxon>
        <taxon>Adineta</taxon>
    </lineage>
</organism>
<dbReference type="Proteomes" id="UP000663891">
    <property type="component" value="Unassembled WGS sequence"/>
</dbReference>
<gene>
    <name evidence="1" type="ORF">VCS650_LOCUS41581</name>
</gene>